<dbReference type="GeneID" id="18935325"/>
<accession>F4RUK5</accession>
<sequence>MVVIPPRLPFVSFHSLQVLFDFKTSHYSISPFHLSSLCIETICFSSLLLLLFPQVCEFFTRSSLK</sequence>
<dbReference type="RefSeq" id="XP_007412771.1">
    <property type="nucleotide sequence ID" value="XM_007412709.1"/>
</dbReference>
<protein>
    <submittedName>
        <fullName evidence="1">Uncharacterized protein</fullName>
    </submittedName>
</protein>
<dbReference type="HOGENOM" id="CLU_2850191_0_0_1"/>
<dbReference type="InParanoid" id="F4RUK5"/>
<dbReference type="EMBL" id="GL883121">
    <property type="protein sequence ID" value="EGG03978.1"/>
    <property type="molecule type" value="Genomic_DNA"/>
</dbReference>
<evidence type="ECO:0000313" key="1">
    <source>
        <dbReference type="EMBL" id="EGG03978.1"/>
    </source>
</evidence>
<proteinExistence type="predicted"/>
<name>F4RUK5_MELLP</name>
<dbReference type="Proteomes" id="UP000001072">
    <property type="component" value="Unassembled WGS sequence"/>
</dbReference>
<dbReference type="AlphaFoldDB" id="F4RUK5"/>
<dbReference type="VEuPathDB" id="FungiDB:MELLADRAFT_89774"/>
<organism evidence="2">
    <name type="scientific">Melampsora larici-populina (strain 98AG31 / pathotype 3-4-7)</name>
    <name type="common">Poplar leaf rust fungus</name>
    <dbReference type="NCBI Taxonomy" id="747676"/>
    <lineage>
        <taxon>Eukaryota</taxon>
        <taxon>Fungi</taxon>
        <taxon>Dikarya</taxon>
        <taxon>Basidiomycota</taxon>
        <taxon>Pucciniomycotina</taxon>
        <taxon>Pucciniomycetes</taxon>
        <taxon>Pucciniales</taxon>
        <taxon>Melampsoraceae</taxon>
        <taxon>Melampsora</taxon>
    </lineage>
</organism>
<evidence type="ECO:0000313" key="2">
    <source>
        <dbReference type="Proteomes" id="UP000001072"/>
    </source>
</evidence>
<dbReference type="KEGG" id="mlr:MELLADRAFT_89774"/>
<reference evidence="2" key="1">
    <citation type="journal article" date="2011" name="Proc. Natl. Acad. Sci. U.S.A.">
        <title>Obligate biotrophy features unraveled by the genomic analysis of rust fungi.</title>
        <authorList>
            <person name="Duplessis S."/>
            <person name="Cuomo C.A."/>
            <person name="Lin Y.-C."/>
            <person name="Aerts A."/>
            <person name="Tisserant E."/>
            <person name="Veneault-Fourrey C."/>
            <person name="Joly D.L."/>
            <person name="Hacquard S."/>
            <person name="Amselem J."/>
            <person name="Cantarel B.L."/>
            <person name="Chiu R."/>
            <person name="Coutinho P.M."/>
            <person name="Feau N."/>
            <person name="Field M."/>
            <person name="Frey P."/>
            <person name="Gelhaye E."/>
            <person name="Goldberg J."/>
            <person name="Grabherr M.G."/>
            <person name="Kodira C.D."/>
            <person name="Kohler A."/>
            <person name="Kuees U."/>
            <person name="Lindquist E.A."/>
            <person name="Lucas S.M."/>
            <person name="Mago R."/>
            <person name="Mauceli E."/>
            <person name="Morin E."/>
            <person name="Murat C."/>
            <person name="Pangilinan J.L."/>
            <person name="Park R."/>
            <person name="Pearson M."/>
            <person name="Quesneville H."/>
            <person name="Rouhier N."/>
            <person name="Sakthikumar S."/>
            <person name="Salamov A.A."/>
            <person name="Schmutz J."/>
            <person name="Selles B."/>
            <person name="Shapiro H."/>
            <person name="Tanguay P."/>
            <person name="Tuskan G.A."/>
            <person name="Henrissat B."/>
            <person name="Van de Peer Y."/>
            <person name="Rouze P."/>
            <person name="Ellis J.G."/>
            <person name="Dodds P.N."/>
            <person name="Schein J.E."/>
            <person name="Zhong S."/>
            <person name="Hamelin R.C."/>
            <person name="Grigoriev I.V."/>
            <person name="Szabo L.J."/>
            <person name="Martin F."/>
        </authorList>
    </citation>
    <scope>NUCLEOTIDE SEQUENCE [LARGE SCALE GENOMIC DNA]</scope>
    <source>
        <strain evidence="2">98AG31 / pathotype 3-4-7</strain>
    </source>
</reference>
<gene>
    <name evidence="1" type="ORF">MELLADRAFT_89774</name>
</gene>
<keyword evidence="2" id="KW-1185">Reference proteome</keyword>